<accession>A0A6I6JMU5</accession>
<evidence type="ECO:0000313" key="2">
    <source>
        <dbReference type="EMBL" id="QGY41423.1"/>
    </source>
</evidence>
<keyword evidence="3" id="KW-1185">Reference proteome</keyword>
<name>A0A6I6JMU5_9BACT</name>
<proteinExistence type="predicted"/>
<reference evidence="2 3" key="1">
    <citation type="submission" date="2019-11" db="EMBL/GenBank/DDBJ databases">
        <authorList>
            <person name="Zheng R.K."/>
            <person name="Sun C.M."/>
        </authorList>
    </citation>
    <scope>NUCLEOTIDE SEQUENCE [LARGE SCALE GENOMIC DNA]</scope>
    <source>
        <strain evidence="2 3">SRB007</strain>
    </source>
</reference>
<evidence type="ECO:0000313" key="3">
    <source>
        <dbReference type="Proteomes" id="UP000428328"/>
    </source>
</evidence>
<dbReference type="AlphaFoldDB" id="A0A6I6JMU5"/>
<dbReference type="KEGG" id="psel:GM415_15290"/>
<protein>
    <submittedName>
        <fullName evidence="2">Uncharacterized protein</fullName>
    </submittedName>
</protein>
<sequence>MEDKLTRKSRRQGALENGEINKDDAHQQEILCSWPELFSVPEALASEINLRSGFLQISTPGMPVNEFGHAVNDLKRHGLIPGGIRPHHLLWDGQNIVDLMRKLRVLQLHGTVHFYDLPGYDLGHPAVLTTDASCQCLLDDTIHGRHISKYTGRVASLDSIEHYEAIAKKCLRSPIVTPATVYKAGFEMTGFEALPDLTEVRKRIPEDGPATIKTRCVYCGTAVKVRGYMQDREPHYEVDTSPRCPHLRLLAGQFRLDGHGSQFFDFLVVRHVREPDRKSPASPKSPKADD</sequence>
<evidence type="ECO:0000256" key="1">
    <source>
        <dbReference type="SAM" id="MobiDB-lite"/>
    </source>
</evidence>
<dbReference type="Proteomes" id="UP000428328">
    <property type="component" value="Chromosome"/>
</dbReference>
<organism evidence="2 3">
    <name type="scientific">Pseudodesulfovibrio cashew</name>
    <dbReference type="NCBI Taxonomy" id="2678688"/>
    <lineage>
        <taxon>Bacteria</taxon>
        <taxon>Pseudomonadati</taxon>
        <taxon>Thermodesulfobacteriota</taxon>
        <taxon>Desulfovibrionia</taxon>
        <taxon>Desulfovibrionales</taxon>
        <taxon>Desulfovibrionaceae</taxon>
    </lineage>
</organism>
<gene>
    <name evidence="2" type="ORF">GM415_15290</name>
</gene>
<dbReference type="RefSeq" id="WP_158949688.1">
    <property type="nucleotide sequence ID" value="NZ_CP046400.1"/>
</dbReference>
<feature type="region of interest" description="Disordered" evidence="1">
    <location>
        <begin position="1"/>
        <end position="20"/>
    </location>
</feature>
<dbReference type="EMBL" id="CP046400">
    <property type="protein sequence ID" value="QGY41423.1"/>
    <property type="molecule type" value="Genomic_DNA"/>
</dbReference>